<dbReference type="KEGG" id="ptp:RCA23_c27870"/>
<proteinExistence type="predicted"/>
<dbReference type="EMBL" id="CP003984">
    <property type="protein sequence ID" value="AII88295.1"/>
    <property type="molecule type" value="Genomic_DNA"/>
</dbReference>
<evidence type="ECO:0000313" key="1">
    <source>
        <dbReference type="EMBL" id="AII88295.1"/>
    </source>
</evidence>
<accession>A0AAN0RLH5</accession>
<sequence length="140" mass="14463">MTKTPDYTAMFKDMMGKFPVDMSAFEDAYKAQVAFGEKMSAVALEAAMKSAEISSAWTKASLEKVADLSKVNADPAAAAQTLTDFASSSAEMAAENMAAMAGVAKKVQLDSAELMMAAGKEVSAEATAAMKKAGKAAKAA</sequence>
<name>A0AAN0RLH5_9RHOB</name>
<protein>
    <recommendedName>
        <fullName evidence="3">Phasin, PhaP</fullName>
    </recommendedName>
</protein>
<dbReference type="RefSeq" id="WP_044050866.1">
    <property type="nucleotide sequence ID" value="NZ_CP003984.1"/>
</dbReference>
<dbReference type="AlphaFoldDB" id="A0AAN0RLH5"/>
<gene>
    <name evidence="1" type="ORF">RCA23_c27870</name>
</gene>
<dbReference type="GeneID" id="93367370"/>
<keyword evidence="2" id="KW-1185">Reference proteome</keyword>
<organism evidence="1 2">
    <name type="scientific">Planktomarina temperata RCA23</name>
    <dbReference type="NCBI Taxonomy" id="666509"/>
    <lineage>
        <taxon>Bacteria</taxon>
        <taxon>Pseudomonadati</taxon>
        <taxon>Pseudomonadota</taxon>
        <taxon>Alphaproteobacteria</taxon>
        <taxon>Rhodobacterales</taxon>
        <taxon>Paracoccaceae</taxon>
        <taxon>Planktomarina</taxon>
    </lineage>
</organism>
<evidence type="ECO:0008006" key="3">
    <source>
        <dbReference type="Google" id="ProtNLM"/>
    </source>
</evidence>
<evidence type="ECO:0000313" key="2">
    <source>
        <dbReference type="Proteomes" id="UP000028680"/>
    </source>
</evidence>
<reference evidence="1 2" key="1">
    <citation type="journal article" date="2014" name="ISME J.">
        <title>Adaptation of an abundant Roseobacter RCA organism to pelagic systems revealed by genomic and transcriptomic analyses.</title>
        <authorList>
            <person name="Voget S."/>
            <person name="Wemheuer B."/>
            <person name="Brinkhoff T."/>
            <person name="Vollmers J."/>
            <person name="Dietrich S."/>
            <person name="Giebel H.A."/>
            <person name="Beardsley C."/>
            <person name="Sardemann C."/>
            <person name="Bakenhus I."/>
            <person name="Billerbeck S."/>
            <person name="Daniel R."/>
            <person name="Simon M."/>
        </authorList>
    </citation>
    <scope>NUCLEOTIDE SEQUENCE [LARGE SCALE GENOMIC DNA]</scope>
    <source>
        <strain evidence="1 2">RCA23</strain>
    </source>
</reference>
<dbReference type="Proteomes" id="UP000028680">
    <property type="component" value="Chromosome"/>
</dbReference>